<evidence type="ECO:0000256" key="1">
    <source>
        <dbReference type="ARBA" id="ARBA00004128"/>
    </source>
</evidence>
<comment type="caution">
    <text evidence="12">The sequence shown here is derived from an EMBL/GenBank/DDBJ whole genome shotgun (WGS) entry which is preliminary data.</text>
</comment>
<feature type="compositionally biased region" description="Polar residues" evidence="8">
    <location>
        <begin position="48"/>
        <end position="62"/>
    </location>
</feature>
<keyword evidence="3" id="KW-0926">Vacuole</keyword>
<dbReference type="InterPro" id="IPR052706">
    <property type="entry name" value="Membrane-Transporter-like"/>
</dbReference>
<feature type="domain" description="STAS" evidence="11">
    <location>
        <begin position="775"/>
        <end position="883"/>
    </location>
</feature>
<feature type="region of interest" description="Disordered" evidence="8">
    <location>
        <begin position="1"/>
        <end position="66"/>
    </location>
</feature>
<feature type="domain" description="Cyclic nucleotide-binding" evidence="10">
    <location>
        <begin position="981"/>
        <end position="1083"/>
    </location>
</feature>
<dbReference type="SUPFAM" id="SSF51206">
    <property type="entry name" value="cAMP-binding domain-like"/>
    <property type="match status" value="1"/>
</dbReference>
<dbReference type="InterPro" id="IPR011547">
    <property type="entry name" value="SLC26A/SulP_dom"/>
</dbReference>
<feature type="transmembrane region" description="Helical" evidence="9">
    <location>
        <begin position="506"/>
        <end position="526"/>
    </location>
</feature>
<keyword evidence="2" id="KW-0813">Transport</keyword>
<keyword evidence="6 9" id="KW-1133">Transmembrane helix</keyword>
<feature type="transmembrane region" description="Helical" evidence="9">
    <location>
        <begin position="341"/>
        <end position="363"/>
    </location>
</feature>
<sequence>MSLPSVPARSVQRLRAKSMASHSSPRFIPNSSADSSDGASELIHGSLRGQSESRNSILNPVNASGVREPTRSFLHRSYVGSQAPIDNTLSAFSVRDDTAELASYALSDRASIQSGSPPAKRGQSHLESYFSQLAEGETPLNKDLDRVRQDILQEVSEPASPLAGPLSHSPGASALTDLIRRSPTSTSPPDHHFQASGDEESDNEPDMSQGRLTITSNGVKMDATEQTPLISKQRPHESRHRDWIDGQQDLERQYAKQKPSWPKTRDCLSWPKEKITNVAHIVTYPKEWDREAILQNFVYAPARNFPAAVLGALLNILDALSYGMILFPLGQSVFEKLGPAGISMFYVSCIVSQLVFSLGGSAFHNAIGSEMIEVVPFFHKMAFTIMARVGKDNPASVIATTIVAYQISSVLTGIVFYLQGVLKFGYIVGFIPRHILMGCIGGVGLFLITTGFEVSARLDGNLNYDLATLKTLFQLDIFFHWAIPFALAVILGWLQGIMREGPLKKFLLPGFILSIGAVFYFFVFSINELEIGSMRQTGWIFDGPESGEPWWYFWTLYTGENFKRIHWDAILHTVPAMFALTFFGVLHVPINVPALGFALGHDDLDLDRELKAHGVSNALSGLLGSMQNYLVYSNSVVFIKAGADGRSAGLMLIALTGGLLVTGPVTIGYIPVMMVGCLIFLLGFELFIEAVWDSRHKLNWFEYITVITIVFVMGLYDFVVGIFVGIGFAFVSVTWQMSRIPAVRASYPGDVVQSTVRRNATQSHYLHKAGEQTQVKKLGGYLFFGTIVSAENEIRCLIEEKTFSARPIRYLILDLQHVTGIDYSAAEAFNRLSRVLYKKGVALFLSGVHPGQELHKSLISVGLGQEEIEVKIFGDLNSALENCENEYLRTFYASKEARSNRRTSSAHLDVPNSDHRSILSETQYGSPRVNQLQKSAHFALDQHPAETRYYNLSQPLKLILHTFQSLTPKTEDFWFRALRFFERKQYVHGTVIFHVGEAAGGFYLVEEGILRADYELPQGKYFENIVAGTTCGELPFFSETDRTATVMAERDCVCWLLSRENWKTLQKEESDIAQELLQISLKLTSERMSAITSYVLTTAG</sequence>
<dbReference type="CDD" id="cd00038">
    <property type="entry name" value="CAP_ED"/>
    <property type="match status" value="1"/>
</dbReference>
<evidence type="ECO:0000256" key="6">
    <source>
        <dbReference type="ARBA" id="ARBA00022989"/>
    </source>
</evidence>
<dbReference type="Proteomes" id="UP000887226">
    <property type="component" value="Unassembled WGS sequence"/>
</dbReference>
<evidence type="ECO:0000259" key="10">
    <source>
        <dbReference type="PROSITE" id="PS50042"/>
    </source>
</evidence>
<evidence type="ECO:0000256" key="7">
    <source>
        <dbReference type="ARBA" id="ARBA00023136"/>
    </source>
</evidence>
<dbReference type="FunFam" id="3.30.750.24:FF:000012">
    <property type="entry name" value="Sulfate transporter family protein"/>
    <property type="match status" value="1"/>
</dbReference>
<dbReference type="GO" id="GO:0034490">
    <property type="term" value="P:basic amino acid transmembrane import into vacuole"/>
    <property type="evidence" value="ECO:0007669"/>
    <property type="project" value="UniProtKB-ARBA"/>
</dbReference>
<feature type="transmembrane region" description="Helical" evidence="9">
    <location>
        <begin position="305"/>
        <end position="329"/>
    </location>
</feature>
<evidence type="ECO:0000259" key="11">
    <source>
        <dbReference type="PROSITE" id="PS50801"/>
    </source>
</evidence>
<reference evidence="12" key="1">
    <citation type="journal article" date="2021" name="IMA Fungus">
        <title>Genomic characterization of three marine fungi, including Emericellopsis atlantica sp. nov. with signatures of a generalist lifestyle and marine biomass degradation.</title>
        <authorList>
            <person name="Hagestad O.C."/>
            <person name="Hou L."/>
            <person name="Andersen J.H."/>
            <person name="Hansen E.H."/>
            <person name="Altermark B."/>
            <person name="Li C."/>
            <person name="Kuhnert E."/>
            <person name="Cox R.J."/>
            <person name="Crous P.W."/>
            <person name="Spatafora J.W."/>
            <person name="Lail K."/>
            <person name="Amirebrahimi M."/>
            <person name="Lipzen A."/>
            <person name="Pangilinan J."/>
            <person name="Andreopoulos W."/>
            <person name="Hayes R.D."/>
            <person name="Ng V."/>
            <person name="Grigoriev I.V."/>
            <person name="Jackson S.A."/>
            <person name="Sutton T.D.S."/>
            <person name="Dobson A.D.W."/>
            <person name="Rama T."/>
        </authorList>
    </citation>
    <scope>NUCLEOTIDE SEQUENCE</scope>
    <source>
        <strain evidence="12">TRa3180A</strain>
    </source>
</reference>
<dbReference type="CDD" id="cd07042">
    <property type="entry name" value="STAS_SulP_like_sulfate_transporter"/>
    <property type="match status" value="1"/>
</dbReference>
<dbReference type="PANTHER" id="PTHR43310:SF4">
    <property type="entry name" value="AFR304WP"/>
    <property type="match status" value="1"/>
</dbReference>
<feature type="region of interest" description="Disordered" evidence="8">
    <location>
        <begin position="180"/>
        <end position="241"/>
    </location>
</feature>
<organism evidence="12 13">
    <name type="scientific">Calycina marina</name>
    <dbReference type="NCBI Taxonomy" id="1763456"/>
    <lineage>
        <taxon>Eukaryota</taxon>
        <taxon>Fungi</taxon>
        <taxon>Dikarya</taxon>
        <taxon>Ascomycota</taxon>
        <taxon>Pezizomycotina</taxon>
        <taxon>Leotiomycetes</taxon>
        <taxon>Helotiales</taxon>
        <taxon>Pezizellaceae</taxon>
        <taxon>Calycina</taxon>
    </lineage>
</organism>
<dbReference type="GO" id="GO:0000329">
    <property type="term" value="C:fungal-type vacuole membrane"/>
    <property type="evidence" value="ECO:0007669"/>
    <property type="project" value="UniProtKB-ARBA"/>
</dbReference>
<feature type="transmembrane region" description="Helical" evidence="9">
    <location>
        <begin position="472"/>
        <end position="494"/>
    </location>
</feature>
<dbReference type="InterPro" id="IPR000595">
    <property type="entry name" value="cNMP-bd_dom"/>
</dbReference>
<evidence type="ECO:0000256" key="5">
    <source>
        <dbReference type="ARBA" id="ARBA00022970"/>
    </source>
</evidence>
<name>A0A9P7Z3R5_9HELO</name>
<dbReference type="EMBL" id="MU253882">
    <property type="protein sequence ID" value="KAG9244807.1"/>
    <property type="molecule type" value="Genomic_DNA"/>
</dbReference>
<dbReference type="Pfam" id="PF00027">
    <property type="entry name" value="cNMP_binding"/>
    <property type="match status" value="1"/>
</dbReference>
<evidence type="ECO:0000256" key="2">
    <source>
        <dbReference type="ARBA" id="ARBA00022448"/>
    </source>
</evidence>
<evidence type="ECO:0000313" key="12">
    <source>
        <dbReference type="EMBL" id="KAG9244807.1"/>
    </source>
</evidence>
<dbReference type="PROSITE" id="PS50042">
    <property type="entry name" value="CNMP_BINDING_3"/>
    <property type="match status" value="1"/>
</dbReference>
<feature type="transmembrane region" description="Helical" evidence="9">
    <location>
        <begin position="673"/>
        <end position="692"/>
    </location>
</feature>
<feature type="transmembrane region" description="Helical" evidence="9">
    <location>
        <begin position="395"/>
        <end position="418"/>
    </location>
</feature>
<dbReference type="AlphaFoldDB" id="A0A9P7Z3R5"/>
<comment type="subcellular location">
    <subcellularLocation>
        <location evidence="1">Vacuole membrane</location>
        <topology evidence="1">Multi-pass membrane protein</topology>
    </subcellularLocation>
</comment>
<dbReference type="InterPro" id="IPR018490">
    <property type="entry name" value="cNMP-bd_dom_sf"/>
</dbReference>
<keyword evidence="13" id="KW-1185">Reference proteome</keyword>
<gene>
    <name evidence="12" type="ORF">BJ878DRAFT_51740</name>
</gene>
<dbReference type="SMART" id="SM00100">
    <property type="entry name" value="cNMP"/>
    <property type="match status" value="1"/>
</dbReference>
<keyword evidence="5" id="KW-0029">Amino-acid transport</keyword>
<evidence type="ECO:0000256" key="9">
    <source>
        <dbReference type="SAM" id="Phobius"/>
    </source>
</evidence>
<evidence type="ECO:0000256" key="4">
    <source>
        <dbReference type="ARBA" id="ARBA00022692"/>
    </source>
</evidence>
<dbReference type="InterPro" id="IPR002645">
    <property type="entry name" value="STAS_dom"/>
</dbReference>
<dbReference type="Pfam" id="PF00916">
    <property type="entry name" value="Sulfate_transp"/>
    <property type="match status" value="1"/>
</dbReference>
<dbReference type="Pfam" id="PF01740">
    <property type="entry name" value="STAS"/>
    <property type="match status" value="1"/>
</dbReference>
<evidence type="ECO:0000256" key="3">
    <source>
        <dbReference type="ARBA" id="ARBA00022554"/>
    </source>
</evidence>
<dbReference type="SUPFAM" id="SSF52091">
    <property type="entry name" value="SpoIIaa-like"/>
    <property type="match status" value="1"/>
</dbReference>
<accession>A0A9P7Z3R5</accession>
<dbReference type="Gene3D" id="2.60.120.10">
    <property type="entry name" value="Jelly Rolls"/>
    <property type="match status" value="1"/>
</dbReference>
<dbReference type="OrthoDB" id="409725at2759"/>
<keyword evidence="4 9" id="KW-0812">Transmembrane</keyword>
<feature type="transmembrane region" description="Helical" evidence="9">
    <location>
        <begin position="704"/>
        <end position="731"/>
    </location>
</feature>
<evidence type="ECO:0000313" key="13">
    <source>
        <dbReference type="Proteomes" id="UP000887226"/>
    </source>
</evidence>
<dbReference type="InterPro" id="IPR014710">
    <property type="entry name" value="RmlC-like_jellyroll"/>
</dbReference>
<dbReference type="PANTHER" id="PTHR43310">
    <property type="entry name" value="SULFATE TRANSPORTER YBAR-RELATED"/>
    <property type="match status" value="1"/>
</dbReference>
<feature type="compositionally biased region" description="Polar residues" evidence="8">
    <location>
        <begin position="20"/>
        <end position="38"/>
    </location>
</feature>
<feature type="compositionally biased region" description="Polar residues" evidence="8">
    <location>
        <begin position="210"/>
        <end position="230"/>
    </location>
</feature>
<evidence type="ECO:0000256" key="8">
    <source>
        <dbReference type="SAM" id="MobiDB-lite"/>
    </source>
</evidence>
<dbReference type="PROSITE" id="PS50801">
    <property type="entry name" value="STAS"/>
    <property type="match status" value="1"/>
</dbReference>
<keyword evidence="7 9" id="KW-0472">Membrane</keyword>
<dbReference type="Gene3D" id="3.30.750.24">
    <property type="entry name" value="STAS domain"/>
    <property type="match status" value="1"/>
</dbReference>
<protein>
    <submittedName>
        <fullName evidence="12">Sulfate transporter family protein-like protein</fullName>
    </submittedName>
</protein>
<proteinExistence type="predicted"/>
<dbReference type="InterPro" id="IPR036513">
    <property type="entry name" value="STAS_dom_sf"/>
</dbReference>
<feature type="transmembrane region" description="Helical" evidence="9">
    <location>
        <begin position="576"/>
        <end position="599"/>
    </location>
</feature>
<feature type="transmembrane region" description="Helical" evidence="9">
    <location>
        <begin position="430"/>
        <end position="452"/>
    </location>
</feature>